<dbReference type="AlphaFoldDB" id="A0A1B7X500"/>
<organism evidence="1 2">
    <name type="scientific">Aphanizomenon flos-aquae WA102</name>
    <dbReference type="NCBI Taxonomy" id="1710896"/>
    <lineage>
        <taxon>Bacteria</taxon>
        <taxon>Bacillati</taxon>
        <taxon>Cyanobacteriota</taxon>
        <taxon>Cyanophyceae</taxon>
        <taxon>Nostocales</taxon>
        <taxon>Aphanizomenonaceae</taxon>
        <taxon>Aphanizomenon</taxon>
    </lineage>
</organism>
<reference evidence="1 2" key="1">
    <citation type="submission" date="2015-09" db="EMBL/GenBank/DDBJ databases">
        <title>Aphanizomenon flos-aquae WA102.</title>
        <authorList>
            <person name="Driscoll C."/>
        </authorList>
    </citation>
    <scope>NUCLEOTIDE SEQUENCE [LARGE SCALE GENOMIC DNA]</scope>
    <source>
        <strain evidence="1">WA102</strain>
    </source>
</reference>
<protein>
    <submittedName>
        <fullName evidence="1">Uncharacterized protein</fullName>
    </submittedName>
</protein>
<evidence type="ECO:0000313" key="2">
    <source>
        <dbReference type="Proteomes" id="UP000092093"/>
    </source>
</evidence>
<accession>A0A1B7X500</accession>
<dbReference type="Proteomes" id="UP000092093">
    <property type="component" value="Unassembled WGS sequence"/>
</dbReference>
<gene>
    <name evidence="1" type="ORF">AN484_07060</name>
</gene>
<evidence type="ECO:0000313" key="1">
    <source>
        <dbReference type="EMBL" id="OBQ44434.1"/>
    </source>
</evidence>
<name>A0A1B7X500_APHFL</name>
<dbReference type="EMBL" id="LJOW01000022">
    <property type="protein sequence ID" value="OBQ44434.1"/>
    <property type="molecule type" value="Genomic_DNA"/>
</dbReference>
<proteinExistence type="predicted"/>
<sequence>MSTKQMDFINGCLLAVGERDYMVGTIVNSPQRRAYKIFKDTFTSFTHECVWSFLNKVGGATSWSANVATVPQYQQMISVVVGERKLTPIFNTELVTLEQGDEGYVQYFCLQNNTTVSFYAKPSTADKAQIRFQYVEELLLPSYTANALIPFTDDFVNVMENLMQAKLCLQMLDDQGGYQAFIREYGIRLAKAIQKDQRITRNRPNMFRGGRR</sequence>
<comment type="caution">
    <text evidence="1">The sequence shown here is derived from an EMBL/GenBank/DDBJ whole genome shotgun (WGS) entry which is preliminary data.</text>
</comment>